<dbReference type="EMBL" id="JMIX01000010">
    <property type="protein sequence ID" value="KEO92243.1"/>
    <property type="molecule type" value="Genomic_DNA"/>
</dbReference>
<dbReference type="AlphaFoldDB" id="A0A074MK55"/>
<dbReference type="Proteomes" id="UP000027866">
    <property type="component" value="Unassembled WGS sequence"/>
</dbReference>
<organism evidence="1 2">
    <name type="scientific">Erythrobacter litoralis</name>
    <dbReference type="NCBI Taxonomy" id="39960"/>
    <lineage>
        <taxon>Bacteria</taxon>
        <taxon>Pseudomonadati</taxon>
        <taxon>Pseudomonadota</taxon>
        <taxon>Alphaproteobacteria</taxon>
        <taxon>Sphingomonadales</taxon>
        <taxon>Erythrobacteraceae</taxon>
        <taxon>Erythrobacter/Porphyrobacter group</taxon>
        <taxon>Erythrobacter</taxon>
    </lineage>
</organism>
<protein>
    <submittedName>
        <fullName evidence="1">Uncharacterized protein</fullName>
    </submittedName>
</protein>
<comment type="caution">
    <text evidence="1">The sequence shown here is derived from an EMBL/GenBank/DDBJ whole genome shotgun (WGS) entry which is preliminary data.</text>
</comment>
<reference evidence="1 2" key="1">
    <citation type="submission" date="2014-04" db="EMBL/GenBank/DDBJ databases">
        <title>A comprehensive comparison of genomes of Erythrobacter spp. Strains.</title>
        <authorList>
            <person name="Zheng Q."/>
        </authorList>
    </citation>
    <scope>NUCLEOTIDE SEQUENCE [LARGE SCALE GENOMIC DNA]</scope>
    <source>
        <strain evidence="1 2">DSM 8509</strain>
    </source>
</reference>
<gene>
    <name evidence="1" type="ORF">EH32_00415</name>
</gene>
<accession>A0A074MK55</accession>
<name>A0A074MK55_9SPHN</name>
<keyword evidence="2" id="KW-1185">Reference proteome</keyword>
<proteinExistence type="predicted"/>
<evidence type="ECO:0000313" key="1">
    <source>
        <dbReference type="EMBL" id="KEO92243.1"/>
    </source>
</evidence>
<evidence type="ECO:0000313" key="2">
    <source>
        <dbReference type="Proteomes" id="UP000027866"/>
    </source>
</evidence>
<sequence>MVTAEPIADLGTFTYRISWRKEDPNLADGHSIRKDSTDIVVLGFVRQLNQRCRQVVGKRVRIGLGKKCPNIRIIEKGLVLRQILSLPPTKHGYWLSSRMSIFILHVKLNEWIAFSKDLL</sequence>